<keyword evidence="13 15" id="KW-0407">Ion channel</keyword>
<keyword evidence="3" id="KW-1003">Cell membrane</keyword>
<evidence type="ECO:0000313" key="18">
    <source>
        <dbReference type="Proteomes" id="UP000749559"/>
    </source>
</evidence>
<name>A0A8J1XXV9_OWEFU</name>
<dbReference type="Gene3D" id="2.70.170.10">
    <property type="entry name" value="Neurotransmitter-gated ion-channel ligand-binding domain"/>
    <property type="match status" value="1"/>
</dbReference>
<dbReference type="InterPro" id="IPR038050">
    <property type="entry name" value="Neuro_actylchol_rec"/>
</dbReference>
<dbReference type="Pfam" id="PF02932">
    <property type="entry name" value="Neur_chan_memb"/>
    <property type="match status" value="1"/>
</dbReference>
<dbReference type="OrthoDB" id="5975154at2759"/>
<feature type="chain" id="PRO_5042621157" evidence="15">
    <location>
        <begin position="21"/>
        <end position="496"/>
    </location>
</feature>
<evidence type="ECO:0000256" key="11">
    <source>
        <dbReference type="ARBA" id="ARBA00023180"/>
    </source>
</evidence>
<gene>
    <name evidence="17" type="ORF">OFUS_LOCUS16024</name>
</gene>
<keyword evidence="15" id="KW-0732">Signal</keyword>
<evidence type="ECO:0000256" key="5">
    <source>
        <dbReference type="ARBA" id="ARBA00022989"/>
    </source>
</evidence>
<dbReference type="FunFam" id="2.70.170.10:FF:000016">
    <property type="entry name" value="Nicotinic acetylcholine receptor subunit"/>
    <property type="match status" value="1"/>
</dbReference>
<organism evidence="17 18">
    <name type="scientific">Owenia fusiformis</name>
    <name type="common">Polychaete worm</name>
    <dbReference type="NCBI Taxonomy" id="6347"/>
    <lineage>
        <taxon>Eukaryota</taxon>
        <taxon>Metazoa</taxon>
        <taxon>Spiralia</taxon>
        <taxon>Lophotrochozoa</taxon>
        <taxon>Annelida</taxon>
        <taxon>Polychaeta</taxon>
        <taxon>Sedentaria</taxon>
        <taxon>Canalipalpata</taxon>
        <taxon>Sabellida</taxon>
        <taxon>Oweniida</taxon>
        <taxon>Oweniidae</taxon>
        <taxon>Owenia</taxon>
    </lineage>
</organism>
<dbReference type="InterPro" id="IPR006201">
    <property type="entry name" value="Neur_channel"/>
</dbReference>
<dbReference type="InterPro" id="IPR036734">
    <property type="entry name" value="Neur_chan_lig-bd_sf"/>
</dbReference>
<dbReference type="PANTHER" id="PTHR18945">
    <property type="entry name" value="NEUROTRANSMITTER GATED ION CHANNEL"/>
    <property type="match status" value="1"/>
</dbReference>
<dbReference type="PRINTS" id="PR00252">
    <property type="entry name" value="NRIONCHANNEL"/>
</dbReference>
<feature type="region of interest" description="Disordered" evidence="16">
    <location>
        <begin position="404"/>
        <end position="424"/>
    </location>
</feature>
<feature type="transmembrane region" description="Helical" evidence="15">
    <location>
        <begin position="472"/>
        <end position="491"/>
    </location>
</feature>
<evidence type="ECO:0000256" key="6">
    <source>
        <dbReference type="ARBA" id="ARBA00023018"/>
    </source>
</evidence>
<dbReference type="Pfam" id="PF02931">
    <property type="entry name" value="Neur_chan_LBD"/>
    <property type="match status" value="1"/>
</dbReference>
<keyword evidence="7 15" id="KW-0406">Ion transport</keyword>
<dbReference type="EMBL" id="CAIIXF020000008">
    <property type="protein sequence ID" value="CAH1790863.1"/>
    <property type="molecule type" value="Genomic_DNA"/>
</dbReference>
<keyword evidence="4 15" id="KW-0812">Transmembrane</keyword>
<dbReference type="SUPFAM" id="SSF90112">
    <property type="entry name" value="Neurotransmitter-gated ion-channel transmembrane pore"/>
    <property type="match status" value="1"/>
</dbReference>
<sequence length="496" mass="57033">MEVFGTLLILLISHVSLASGSSEGKQIVKDLFRGYDKTVRPVKSHNESVRVALDISIRQITDLNERLQVISTAIWIRLGWDDHYLQWNTSDYGGLHKIHVSPKKIWTPDIQLYDDVREDPADWTLFKAVVYSKGRVWWNVPILFTCSCKLNVKYFPYDQQVCSFKFGSWTYDGFELDLVNRSSRADTKQFLDNGEWDLIDVPAERNLLYYTCCQEPYPDVTFKIIIRRRPLYYIFNLILPCIFIVAIAPFAFFLPPASGERISLVITLLLALTVFLLLVAEVMPPQSEVVPLIGQYFGVAIGLLAMSAIVSVFTVHFQHRGSRVDRVPRWARRFILGFLAKVLCLNIATGKGTIPKMNMQGLEDFPLQESDSISVLLNDSEEKRKRVSNRNSSLRVTLVDELDTNNSNLPKKENNQTKPDSDINVSPNWEPTKFLRAILGLLFDMSEQQKADGDDEDCRREWQLVAMVIDRCLMFIFLFFTLAYSVSFLTYRPSYE</sequence>
<evidence type="ECO:0000256" key="14">
    <source>
        <dbReference type="ARBA" id="ARBA00034099"/>
    </source>
</evidence>
<dbReference type="InterPro" id="IPR002394">
    <property type="entry name" value="Nicotinic_acetylcholine_rcpt"/>
</dbReference>
<dbReference type="GO" id="GO:0022848">
    <property type="term" value="F:acetylcholine-gated monoatomic cation-selective channel activity"/>
    <property type="evidence" value="ECO:0007669"/>
    <property type="project" value="InterPro"/>
</dbReference>
<keyword evidence="6" id="KW-0770">Synapse</keyword>
<dbReference type="InterPro" id="IPR018000">
    <property type="entry name" value="Neurotransmitter_ion_chnl_CS"/>
</dbReference>
<evidence type="ECO:0000256" key="15">
    <source>
        <dbReference type="RuleBase" id="RU000687"/>
    </source>
</evidence>
<dbReference type="PRINTS" id="PR00254">
    <property type="entry name" value="NICOTINICR"/>
</dbReference>
<proteinExistence type="inferred from homology"/>
<evidence type="ECO:0000256" key="1">
    <source>
        <dbReference type="ARBA" id="ARBA00009237"/>
    </source>
</evidence>
<protein>
    <submittedName>
        <fullName evidence="17">Uncharacterized protein</fullName>
    </submittedName>
</protein>
<dbReference type="NCBIfam" id="TIGR00860">
    <property type="entry name" value="LIC"/>
    <property type="match status" value="1"/>
</dbReference>
<evidence type="ECO:0000256" key="10">
    <source>
        <dbReference type="ARBA" id="ARBA00023170"/>
    </source>
</evidence>
<keyword evidence="9" id="KW-1015">Disulfide bond</keyword>
<feature type="transmembrane region" description="Helical" evidence="15">
    <location>
        <begin position="262"/>
        <end position="280"/>
    </location>
</feature>
<dbReference type="GO" id="GO:0004888">
    <property type="term" value="F:transmembrane signaling receptor activity"/>
    <property type="evidence" value="ECO:0007669"/>
    <property type="project" value="InterPro"/>
</dbReference>
<keyword evidence="10" id="KW-0675">Receptor</keyword>
<evidence type="ECO:0000313" key="17">
    <source>
        <dbReference type="EMBL" id="CAH1790863.1"/>
    </source>
</evidence>
<keyword evidence="11" id="KW-0325">Glycoprotein</keyword>
<comment type="similarity">
    <text evidence="1">Belongs to the ligand-gated ion channel (TC 1.A.9) family. Acetylcholine receptor (TC 1.A.9.1) subfamily.</text>
</comment>
<dbReference type="GO" id="GO:0045211">
    <property type="term" value="C:postsynaptic membrane"/>
    <property type="evidence" value="ECO:0007669"/>
    <property type="project" value="InterPro"/>
</dbReference>
<dbReference type="InterPro" id="IPR036719">
    <property type="entry name" value="Neuro-gated_channel_TM_sf"/>
</dbReference>
<dbReference type="AlphaFoldDB" id="A0A8J1XXV9"/>
<keyword evidence="12" id="KW-1071">Ligand-gated ion channel</keyword>
<accession>A0A8J1XXV9</accession>
<dbReference type="FunFam" id="1.20.58.390:FF:000073">
    <property type="entry name" value="Neuronal acetylcholine receptor subunit alpha-9-II"/>
    <property type="match status" value="1"/>
</dbReference>
<dbReference type="CDD" id="cd18997">
    <property type="entry name" value="LGIC_ECD_nAChR"/>
    <property type="match status" value="1"/>
</dbReference>
<reference evidence="17" key="1">
    <citation type="submission" date="2022-03" db="EMBL/GenBank/DDBJ databases">
        <authorList>
            <person name="Martin C."/>
        </authorList>
    </citation>
    <scope>NUCLEOTIDE SEQUENCE</scope>
</reference>
<dbReference type="InterPro" id="IPR006029">
    <property type="entry name" value="Neurotrans-gated_channel_TM"/>
</dbReference>
<dbReference type="CDD" id="cd19051">
    <property type="entry name" value="LGIC_TM_cation"/>
    <property type="match status" value="1"/>
</dbReference>
<evidence type="ECO:0000256" key="16">
    <source>
        <dbReference type="SAM" id="MobiDB-lite"/>
    </source>
</evidence>
<feature type="transmembrane region" description="Helical" evidence="15">
    <location>
        <begin position="292"/>
        <end position="317"/>
    </location>
</feature>
<dbReference type="Gene3D" id="1.20.58.390">
    <property type="entry name" value="Neurotransmitter-gated ion-channel transmembrane domain"/>
    <property type="match status" value="2"/>
</dbReference>
<evidence type="ECO:0000256" key="2">
    <source>
        <dbReference type="ARBA" id="ARBA00022448"/>
    </source>
</evidence>
<feature type="transmembrane region" description="Helical" evidence="15">
    <location>
        <begin position="231"/>
        <end position="255"/>
    </location>
</feature>
<keyword evidence="5 15" id="KW-1133">Transmembrane helix</keyword>
<dbReference type="InterPro" id="IPR006202">
    <property type="entry name" value="Neur_chan_lig-bd"/>
</dbReference>
<keyword evidence="8 15" id="KW-0472">Membrane</keyword>
<dbReference type="PROSITE" id="PS00236">
    <property type="entry name" value="NEUROTR_ION_CHANNEL"/>
    <property type="match status" value="1"/>
</dbReference>
<comment type="subcellular location">
    <subcellularLocation>
        <location evidence="14">Synaptic cell membrane</location>
        <topology evidence="14">Multi-pass membrane protein</topology>
    </subcellularLocation>
</comment>
<evidence type="ECO:0000256" key="9">
    <source>
        <dbReference type="ARBA" id="ARBA00023157"/>
    </source>
</evidence>
<feature type="compositionally biased region" description="Basic and acidic residues" evidence="16">
    <location>
        <begin position="410"/>
        <end position="421"/>
    </location>
</feature>
<keyword evidence="2 15" id="KW-0813">Transport</keyword>
<evidence type="ECO:0000256" key="8">
    <source>
        <dbReference type="ARBA" id="ARBA00023136"/>
    </source>
</evidence>
<comment type="caution">
    <text evidence="17">The sequence shown here is derived from an EMBL/GenBank/DDBJ whole genome shotgun (WGS) entry which is preliminary data.</text>
</comment>
<feature type="signal peptide" evidence="15">
    <location>
        <begin position="1"/>
        <end position="20"/>
    </location>
</feature>
<dbReference type="Proteomes" id="UP000749559">
    <property type="component" value="Unassembled WGS sequence"/>
</dbReference>
<evidence type="ECO:0000256" key="3">
    <source>
        <dbReference type="ARBA" id="ARBA00022475"/>
    </source>
</evidence>
<dbReference type="SUPFAM" id="SSF63712">
    <property type="entry name" value="Nicotinic receptor ligand binding domain-like"/>
    <property type="match status" value="1"/>
</dbReference>
<evidence type="ECO:0000256" key="13">
    <source>
        <dbReference type="ARBA" id="ARBA00023303"/>
    </source>
</evidence>
<evidence type="ECO:0000256" key="12">
    <source>
        <dbReference type="ARBA" id="ARBA00023286"/>
    </source>
</evidence>
<evidence type="ECO:0000256" key="4">
    <source>
        <dbReference type="ARBA" id="ARBA00022692"/>
    </source>
</evidence>
<keyword evidence="18" id="KW-1185">Reference proteome</keyword>
<evidence type="ECO:0000256" key="7">
    <source>
        <dbReference type="ARBA" id="ARBA00023065"/>
    </source>
</evidence>